<organism evidence="2 3">
    <name type="scientific">Oopsacas minuta</name>
    <dbReference type="NCBI Taxonomy" id="111878"/>
    <lineage>
        <taxon>Eukaryota</taxon>
        <taxon>Metazoa</taxon>
        <taxon>Porifera</taxon>
        <taxon>Hexactinellida</taxon>
        <taxon>Hexasterophora</taxon>
        <taxon>Lyssacinosida</taxon>
        <taxon>Leucopsacidae</taxon>
        <taxon>Oopsacas</taxon>
    </lineage>
</organism>
<feature type="compositionally biased region" description="Polar residues" evidence="1">
    <location>
        <begin position="39"/>
        <end position="56"/>
    </location>
</feature>
<dbReference type="Proteomes" id="UP001165289">
    <property type="component" value="Unassembled WGS sequence"/>
</dbReference>
<dbReference type="AlphaFoldDB" id="A0AAV7JLU3"/>
<evidence type="ECO:0000313" key="2">
    <source>
        <dbReference type="EMBL" id="KAI6649767.1"/>
    </source>
</evidence>
<reference evidence="2 3" key="1">
    <citation type="journal article" date="2023" name="BMC Biol.">
        <title>The compact genome of the sponge Oopsacas minuta (Hexactinellida) is lacking key metazoan core genes.</title>
        <authorList>
            <person name="Santini S."/>
            <person name="Schenkelaars Q."/>
            <person name="Jourda C."/>
            <person name="Duchesne M."/>
            <person name="Belahbib H."/>
            <person name="Rocher C."/>
            <person name="Selva M."/>
            <person name="Riesgo A."/>
            <person name="Vervoort M."/>
            <person name="Leys S.P."/>
            <person name="Kodjabachian L."/>
            <person name="Le Bivic A."/>
            <person name="Borchiellini C."/>
            <person name="Claverie J.M."/>
            <person name="Renard E."/>
        </authorList>
    </citation>
    <scope>NUCLEOTIDE SEQUENCE [LARGE SCALE GENOMIC DNA]</scope>
    <source>
        <strain evidence="2">SPO-2</strain>
    </source>
</reference>
<feature type="compositionally biased region" description="Polar residues" evidence="1">
    <location>
        <begin position="68"/>
        <end position="82"/>
    </location>
</feature>
<protein>
    <submittedName>
        <fullName evidence="2">Uncharacterized protein</fullName>
    </submittedName>
</protein>
<name>A0AAV7JLU3_9METZ</name>
<dbReference type="EMBL" id="JAKMXF010000318">
    <property type="protein sequence ID" value="KAI6649767.1"/>
    <property type="molecule type" value="Genomic_DNA"/>
</dbReference>
<feature type="region of interest" description="Disordered" evidence="1">
    <location>
        <begin position="15"/>
        <end position="89"/>
    </location>
</feature>
<evidence type="ECO:0000256" key="1">
    <source>
        <dbReference type="SAM" id="MobiDB-lite"/>
    </source>
</evidence>
<gene>
    <name evidence="2" type="ORF">LOD99_6556</name>
</gene>
<keyword evidence="3" id="KW-1185">Reference proteome</keyword>
<evidence type="ECO:0000313" key="3">
    <source>
        <dbReference type="Proteomes" id="UP001165289"/>
    </source>
</evidence>
<accession>A0AAV7JLU3</accession>
<comment type="caution">
    <text evidence="2">The sequence shown here is derived from an EMBL/GenBank/DDBJ whole genome shotgun (WGS) entry which is preliminary data.</text>
</comment>
<proteinExistence type="predicted"/>
<sequence length="146" mass="15595">MAKFIQKAKSRFHFATQGGSGTVLGASSDPKSPQPQLPSPVTTQPAARPESSSSKTAGEAALARYENKTTGQKPRPVTTSSGPVARKEIGMLREARREIEREKPPQDNTDKVAVKIAKKLTIDQSNEPVRSTVGTARVLVDCPLTG</sequence>